<proteinExistence type="predicted"/>
<evidence type="ECO:0000313" key="2">
    <source>
        <dbReference type="EMBL" id="QDE39663.1"/>
    </source>
</evidence>
<name>A0A4Y5Z5N0_9GAMM</name>
<organism evidence="2 3">
    <name type="scientific">Luteibacter pinisoli</name>
    <dbReference type="NCBI Taxonomy" id="2589080"/>
    <lineage>
        <taxon>Bacteria</taxon>
        <taxon>Pseudomonadati</taxon>
        <taxon>Pseudomonadota</taxon>
        <taxon>Gammaproteobacteria</taxon>
        <taxon>Lysobacterales</taxon>
        <taxon>Rhodanobacteraceae</taxon>
        <taxon>Luteibacter</taxon>
    </lineage>
</organism>
<keyword evidence="1" id="KW-0472">Membrane</keyword>
<dbReference type="KEGG" id="lpy:FIV34_10850"/>
<sequence length="129" mass="14502">MHWLIMSIVVPAAAGPALFWIIWLARWKDRHNVHPFLVVKDGQLGWATIAVCSGCWLEVPDDWSGLKWLLGALSLLSTTWCVLGAVEPVPYPHLPMHGRRLWRFSLVVYVLASAVYAFVHLMPGVSHGH</sequence>
<evidence type="ECO:0000313" key="3">
    <source>
        <dbReference type="Proteomes" id="UP000316093"/>
    </source>
</evidence>
<dbReference type="EMBL" id="CP041046">
    <property type="protein sequence ID" value="QDE39663.1"/>
    <property type="molecule type" value="Genomic_DNA"/>
</dbReference>
<keyword evidence="1" id="KW-1133">Transmembrane helix</keyword>
<dbReference type="AlphaFoldDB" id="A0A4Y5Z5N0"/>
<feature type="transmembrane region" description="Helical" evidence="1">
    <location>
        <begin position="6"/>
        <end position="25"/>
    </location>
</feature>
<accession>A0A4Y5Z5N0</accession>
<keyword evidence="3" id="KW-1185">Reference proteome</keyword>
<keyword evidence="1" id="KW-0812">Transmembrane</keyword>
<feature type="transmembrane region" description="Helical" evidence="1">
    <location>
        <begin position="101"/>
        <end position="119"/>
    </location>
</feature>
<gene>
    <name evidence="2" type="ORF">FIV34_10850</name>
</gene>
<reference evidence="2 3" key="1">
    <citation type="submission" date="2019-06" db="EMBL/GenBank/DDBJ databases">
        <title>A complete genome sequence for Luteibacter pinisoli MAH-14.</title>
        <authorList>
            <person name="Baltrus D.A."/>
        </authorList>
    </citation>
    <scope>NUCLEOTIDE SEQUENCE [LARGE SCALE GENOMIC DNA]</scope>
    <source>
        <strain evidence="2 3">MAH-14</strain>
    </source>
</reference>
<dbReference type="Proteomes" id="UP000316093">
    <property type="component" value="Chromosome"/>
</dbReference>
<dbReference type="OrthoDB" id="9112604at2"/>
<evidence type="ECO:0000256" key="1">
    <source>
        <dbReference type="SAM" id="Phobius"/>
    </source>
</evidence>
<protein>
    <submittedName>
        <fullName evidence="2">Uncharacterized protein</fullName>
    </submittedName>
</protein>